<dbReference type="eggNOG" id="COG2814">
    <property type="taxonomic scope" value="Bacteria"/>
</dbReference>
<keyword evidence="5 6" id="KW-0472">Membrane</keyword>
<keyword evidence="4 6" id="KW-1133">Transmembrane helix</keyword>
<proteinExistence type="predicted"/>
<protein>
    <submittedName>
        <fullName evidence="8">Sugar phosphate permease</fullName>
    </submittedName>
</protein>
<dbReference type="RefSeq" id="WP_004618776.1">
    <property type="nucleotide sequence ID" value="NZ_APMP01000009.1"/>
</dbReference>
<dbReference type="InterPro" id="IPR011701">
    <property type="entry name" value="MFS"/>
</dbReference>
<evidence type="ECO:0000256" key="6">
    <source>
        <dbReference type="SAM" id="Phobius"/>
    </source>
</evidence>
<comment type="subcellular location">
    <subcellularLocation>
        <location evidence="1">Membrane</location>
        <topology evidence="1">Multi-pass membrane protein</topology>
    </subcellularLocation>
</comment>
<name>R0D138_CAUVI</name>
<feature type="domain" description="Major facilitator superfamily (MFS) profile" evidence="7">
    <location>
        <begin position="22"/>
        <end position="422"/>
    </location>
</feature>
<feature type="transmembrane region" description="Helical" evidence="6">
    <location>
        <begin position="325"/>
        <end position="348"/>
    </location>
</feature>
<evidence type="ECO:0000256" key="3">
    <source>
        <dbReference type="ARBA" id="ARBA00022692"/>
    </source>
</evidence>
<organism evidence="8 9">
    <name type="scientific">Caulobacter vibrioides OR37</name>
    <dbReference type="NCBI Taxonomy" id="1292034"/>
    <lineage>
        <taxon>Bacteria</taxon>
        <taxon>Pseudomonadati</taxon>
        <taxon>Pseudomonadota</taxon>
        <taxon>Alphaproteobacteria</taxon>
        <taxon>Caulobacterales</taxon>
        <taxon>Caulobacteraceae</taxon>
        <taxon>Caulobacter</taxon>
    </lineage>
</organism>
<feature type="transmembrane region" description="Helical" evidence="6">
    <location>
        <begin position="20"/>
        <end position="36"/>
    </location>
</feature>
<evidence type="ECO:0000313" key="9">
    <source>
        <dbReference type="Proteomes" id="UP000013063"/>
    </source>
</evidence>
<evidence type="ECO:0000256" key="1">
    <source>
        <dbReference type="ARBA" id="ARBA00004141"/>
    </source>
</evidence>
<dbReference type="STRING" id="1292034.OR37_01972"/>
<evidence type="ECO:0000313" key="8">
    <source>
        <dbReference type="EMBL" id="ENZ82160.1"/>
    </source>
</evidence>
<feature type="transmembrane region" description="Helical" evidence="6">
    <location>
        <begin position="360"/>
        <end position="384"/>
    </location>
</feature>
<sequence length="440" mass="44961">MAGDALNSGEASDPEARYRWYVLAILMLAYTVHYLDRSVVNAVLEPIRVEFHVSDAALGLLAGPVYAVAFACAGVPLGLLIDRVNRKRLLATLLAGWSALTFVSGFAGGFSMLLAARAAVGAAEAGGSPTAMSLLSDYFPASKRATATGVFFLSVTLGIFLGYLVSGVVAAHHGWRAAFLVAGAPGLLIALLLMATVREPPRGRFDARAVQARPSLLETFSALLGRRALALTLVALVIAATVTGGFNAFVISLLVRRYELGLAEAAIIVSVSLGVFGGLGSVFWGALSDRVAERGAFAPPLLIAITSLIATGFGVFGVLEGSLKSSILGIAGFSLFITSFMGGGYGLLLNLSPPSIRGACTAMAQVLVNLIGVGFGPLVVGGLSSALGASGKVDGLAWALVLVLLLSLVSAACQVGVANALRRSAAAGQSPLPNPLPAPN</sequence>
<keyword evidence="2" id="KW-0813">Transport</keyword>
<feature type="transmembrane region" description="Helical" evidence="6">
    <location>
        <begin position="177"/>
        <end position="197"/>
    </location>
</feature>
<feature type="transmembrane region" description="Helical" evidence="6">
    <location>
        <begin position="56"/>
        <end position="77"/>
    </location>
</feature>
<dbReference type="PATRIC" id="fig|1292034.3.peg.1959"/>
<dbReference type="AlphaFoldDB" id="R0D138"/>
<evidence type="ECO:0000259" key="7">
    <source>
        <dbReference type="PROSITE" id="PS50850"/>
    </source>
</evidence>
<evidence type="ECO:0000256" key="2">
    <source>
        <dbReference type="ARBA" id="ARBA00022448"/>
    </source>
</evidence>
<feature type="transmembrane region" description="Helical" evidence="6">
    <location>
        <begin position="228"/>
        <end position="255"/>
    </location>
</feature>
<dbReference type="GO" id="GO:0022857">
    <property type="term" value="F:transmembrane transporter activity"/>
    <property type="evidence" value="ECO:0007669"/>
    <property type="project" value="InterPro"/>
</dbReference>
<comment type="caution">
    <text evidence="8">The sequence shown here is derived from an EMBL/GenBank/DDBJ whole genome shotgun (WGS) entry which is preliminary data.</text>
</comment>
<dbReference type="PANTHER" id="PTHR23505">
    <property type="entry name" value="SPINSTER"/>
    <property type="match status" value="1"/>
</dbReference>
<keyword evidence="9" id="KW-1185">Reference proteome</keyword>
<dbReference type="SUPFAM" id="SSF103473">
    <property type="entry name" value="MFS general substrate transporter"/>
    <property type="match status" value="1"/>
</dbReference>
<dbReference type="InterPro" id="IPR036259">
    <property type="entry name" value="MFS_trans_sf"/>
</dbReference>
<feature type="transmembrane region" description="Helical" evidence="6">
    <location>
        <begin position="267"/>
        <end position="287"/>
    </location>
</feature>
<gene>
    <name evidence="8" type="ORF">OR37_01972</name>
</gene>
<dbReference type="PROSITE" id="PS50850">
    <property type="entry name" value="MFS"/>
    <property type="match status" value="1"/>
</dbReference>
<dbReference type="OrthoDB" id="7442224at2"/>
<feature type="transmembrane region" description="Helical" evidence="6">
    <location>
        <begin position="89"/>
        <end position="108"/>
    </location>
</feature>
<dbReference type="Pfam" id="PF07690">
    <property type="entry name" value="MFS_1"/>
    <property type="match status" value="1"/>
</dbReference>
<feature type="transmembrane region" description="Helical" evidence="6">
    <location>
        <begin position="299"/>
        <end position="319"/>
    </location>
</feature>
<dbReference type="PANTHER" id="PTHR23505:SF79">
    <property type="entry name" value="PROTEIN SPINSTER"/>
    <property type="match status" value="1"/>
</dbReference>
<feature type="transmembrane region" description="Helical" evidence="6">
    <location>
        <begin position="396"/>
        <end position="421"/>
    </location>
</feature>
<reference evidence="8 9" key="1">
    <citation type="journal article" date="2013" name="Genome Announc.">
        <title>Draft Genome Sequence for Caulobacter sp. Strain OR37, a Bacterium Tolerant to Heavy Metals.</title>
        <authorList>
            <person name="Utturkar S.M."/>
            <person name="Bollmann A."/>
            <person name="Brzoska R.M."/>
            <person name="Klingeman D.M."/>
            <person name="Epstein S.E."/>
            <person name="Palumbo A.V."/>
            <person name="Brown S.D."/>
        </authorList>
    </citation>
    <scope>NUCLEOTIDE SEQUENCE [LARGE SCALE GENOMIC DNA]</scope>
    <source>
        <strain evidence="8 9">OR37</strain>
    </source>
</reference>
<dbReference type="InterPro" id="IPR020846">
    <property type="entry name" value="MFS_dom"/>
</dbReference>
<dbReference type="GO" id="GO:0016020">
    <property type="term" value="C:membrane"/>
    <property type="evidence" value="ECO:0007669"/>
    <property type="project" value="UniProtKB-SubCell"/>
</dbReference>
<dbReference type="InterPro" id="IPR044770">
    <property type="entry name" value="MFS_spinster-like"/>
</dbReference>
<feature type="transmembrane region" description="Helical" evidence="6">
    <location>
        <begin position="147"/>
        <end position="171"/>
    </location>
</feature>
<accession>R0D138</accession>
<dbReference type="Proteomes" id="UP000013063">
    <property type="component" value="Unassembled WGS sequence"/>
</dbReference>
<evidence type="ECO:0000256" key="4">
    <source>
        <dbReference type="ARBA" id="ARBA00022989"/>
    </source>
</evidence>
<dbReference type="EMBL" id="APMP01000009">
    <property type="protein sequence ID" value="ENZ82160.1"/>
    <property type="molecule type" value="Genomic_DNA"/>
</dbReference>
<keyword evidence="3 6" id="KW-0812">Transmembrane</keyword>
<dbReference type="Gene3D" id="1.20.1250.20">
    <property type="entry name" value="MFS general substrate transporter like domains"/>
    <property type="match status" value="2"/>
</dbReference>
<evidence type="ECO:0000256" key="5">
    <source>
        <dbReference type="ARBA" id="ARBA00023136"/>
    </source>
</evidence>